<comment type="caution">
    <text evidence="1">The sequence shown here is derived from an EMBL/GenBank/DDBJ whole genome shotgun (WGS) entry which is preliminary data.</text>
</comment>
<proteinExistence type="predicted"/>
<accession>A0ACB5UNM9</accession>
<gene>
    <name evidence="1" type="ORF">AN2V17_33820</name>
</gene>
<evidence type="ECO:0000313" key="1">
    <source>
        <dbReference type="EMBL" id="GMQ64145.1"/>
    </source>
</evidence>
<dbReference type="EMBL" id="BTPU01000061">
    <property type="protein sequence ID" value="GMQ64145.1"/>
    <property type="molecule type" value="Genomic_DNA"/>
</dbReference>
<evidence type="ECO:0000313" key="2">
    <source>
        <dbReference type="Proteomes" id="UP001374599"/>
    </source>
</evidence>
<protein>
    <submittedName>
        <fullName evidence="1">GNAT family N-acetyltransferase</fullName>
    </submittedName>
</protein>
<name>A0ACB5UNM9_9FIRM</name>
<keyword evidence="2" id="KW-1185">Reference proteome</keyword>
<reference evidence="1" key="1">
    <citation type="submission" date="2023-09" db="EMBL/GenBank/DDBJ databases">
        <title>Vallitalea sediminicola and Vallitalea maricola sp. nov., anaerobic bacteria isolated from marine sediment.</title>
        <authorList>
            <person name="Hirano S."/>
            <person name="Maeda A."/>
            <person name="Terahara T."/>
            <person name="Mori K."/>
            <person name="Hamada M."/>
            <person name="Matsumoto R."/>
            <person name="Kobayashi T."/>
        </authorList>
    </citation>
    <scope>NUCLEOTIDE SEQUENCE</scope>
    <source>
        <strain evidence="1">AN17-2</strain>
    </source>
</reference>
<sequence length="242" mass="28389">MFELKEQDFGRIKPLIDNISHSRALIFSVVEGNLKGRIFVDNMATPKTAFIEGEFLYLVGFEDNTNFNKKLIKYIFDEKIPKSKDKELILFLCSDKWMEIDKMFKKRGCITIQRKTFSFDVDKYKEVRNRYDKITYKDEVKKIKDTSNFGFRIVNNEEIISECMSIAVGSGEAEININTKEAYRRKGYATTVAMEFIDYCISNELIPNWSCWPFRKESINLAKKLGFNEKSDIPAIYWAKNM</sequence>
<dbReference type="Proteomes" id="UP001374599">
    <property type="component" value="Unassembled WGS sequence"/>
</dbReference>
<organism evidence="1 2">
    <name type="scientific">Vallitalea maricola</name>
    <dbReference type="NCBI Taxonomy" id="3074433"/>
    <lineage>
        <taxon>Bacteria</taxon>
        <taxon>Bacillati</taxon>
        <taxon>Bacillota</taxon>
        <taxon>Clostridia</taxon>
        <taxon>Lachnospirales</taxon>
        <taxon>Vallitaleaceae</taxon>
        <taxon>Vallitalea</taxon>
    </lineage>
</organism>